<feature type="non-terminal residue" evidence="1">
    <location>
        <position position="1"/>
    </location>
</feature>
<dbReference type="EMBL" id="BARV01043224">
    <property type="protein sequence ID" value="GAI54959.1"/>
    <property type="molecule type" value="Genomic_DNA"/>
</dbReference>
<proteinExistence type="predicted"/>
<protein>
    <submittedName>
        <fullName evidence="1">Uncharacterized protein</fullName>
    </submittedName>
</protein>
<gene>
    <name evidence="1" type="ORF">S06H3_64620</name>
</gene>
<reference evidence="1" key="1">
    <citation type="journal article" date="2014" name="Front. Microbiol.">
        <title>High frequency of phylogenetically diverse reductive dehalogenase-homologous genes in deep subseafloor sedimentary metagenomes.</title>
        <authorList>
            <person name="Kawai M."/>
            <person name="Futagami T."/>
            <person name="Toyoda A."/>
            <person name="Takaki Y."/>
            <person name="Nishi S."/>
            <person name="Hori S."/>
            <person name="Arai W."/>
            <person name="Tsubouchi T."/>
            <person name="Morono Y."/>
            <person name="Uchiyama I."/>
            <person name="Ito T."/>
            <person name="Fujiyama A."/>
            <person name="Inagaki F."/>
            <person name="Takami H."/>
        </authorList>
    </citation>
    <scope>NUCLEOTIDE SEQUENCE</scope>
    <source>
        <strain evidence="1">Expedition CK06-06</strain>
    </source>
</reference>
<sequence length="115" mass="13528">EQTDKIPWQINYTMELAEKIMKSLKIGKQNYSVLGKNVYAYNYLDDYFGNHIYFIRNRAVNSVNEIKPGFWKDEWGVVWDRRIDKDIGAPVNCVLENMKLEDLKVPAPLNPDRFA</sequence>
<dbReference type="AlphaFoldDB" id="X1RHC0"/>
<comment type="caution">
    <text evidence="1">The sequence shown here is derived from an EMBL/GenBank/DDBJ whole genome shotgun (WGS) entry which is preliminary data.</text>
</comment>
<accession>X1RHC0</accession>
<organism evidence="1">
    <name type="scientific">marine sediment metagenome</name>
    <dbReference type="NCBI Taxonomy" id="412755"/>
    <lineage>
        <taxon>unclassified sequences</taxon>
        <taxon>metagenomes</taxon>
        <taxon>ecological metagenomes</taxon>
    </lineage>
</organism>
<name>X1RHC0_9ZZZZ</name>
<evidence type="ECO:0000313" key="1">
    <source>
        <dbReference type="EMBL" id="GAI54959.1"/>
    </source>
</evidence>
<feature type="non-terminal residue" evidence="1">
    <location>
        <position position="115"/>
    </location>
</feature>